<dbReference type="PANTHER" id="PTHR23129">
    <property type="entry name" value="ACYL-COENZYME A DIPHOSPHATASE FITM2"/>
    <property type="match status" value="1"/>
</dbReference>
<dbReference type="InterPro" id="IPR019388">
    <property type="entry name" value="FIT"/>
</dbReference>
<keyword evidence="3" id="KW-0378">Hydrolase</keyword>
<keyword evidence="6" id="KW-0443">Lipid metabolism</keyword>
<evidence type="ECO:0000256" key="2">
    <source>
        <dbReference type="ARBA" id="ARBA00022692"/>
    </source>
</evidence>
<keyword evidence="7 8" id="KW-0472">Membrane</keyword>
<keyword evidence="5 8" id="KW-1133">Transmembrane helix</keyword>
<reference evidence="10" key="1">
    <citation type="submission" date="2025-08" db="UniProtKB">
        <authorList>
            <consortium name="RefSeq"/>
        </authorList>
    </citation>
    <scope>IDENTIFICATION</scope>
    <source>
        <tissue evidence="10">Muscle</tissue>
    </source>
</reference>
<evidence type="ECO:0000256" key="4">
    <source>
        <dbReference type="ARBA" id="ARBA00022824"/>
    </source>
</evidence>
<feature type="transmembrane region" description="Helical" evidence="8">
    <location>
        <begin position="251"/>
        <end position="278"/>
    </location>
</feature>
<keyword evidence="9" id="KW-1185">Reference proteome</keyword>
<feature type="transmembrane region" description="Helical" evidence="8">
    <location>
        <begin position="284"/>
        <end position="302"/>
    </location>
</feature>
<evidence type="ECO:0000256" key="5">
    <source>
        <dbReference type="ARBA" id="ARBA00022989"/>
    </source>
</evidence>
<dbReference type="Pfam" id="PF10261">
    <property type="entry name" value="FIT"/>
    <property type="match status" value="1"/>
</dbReference>
<evidence type="ECO:0000313" key="10">
    <source>
        <dbReference type="RefSeq" id="XP_013782375.1"/>
    </source>
</evidence>
<evidence type="ECO:0000256" key="7">
    <source>
        <dbReference type="ARBA" id="ARBA00023136"/>
    </source>
</evidence>
<keyword evidence="4" id="KW-0256">Endoplasmic reticulum</keyword>
<evidence type="ECO:0000256" key="1">
    <source>
        <dbReference type="ARBA" id="ARBA00004477"/>
    </source>
</evidence>
<feature type="transmembrane region" description="Helical" evidence="8">
    <location>
        <begin position="63"/>
        <end position="82"/>
    </location>
</feature>
<evidence type="ECO:0000256" key="8">
    <source>
        <dbReference type="SAM" id="Phobius"/>
    </source>
</evidence>
<dbReference type="RefSeq" id="XP_013782375.1">
    <property type="nucleotide sequence ID" value="XM_013926921.2"/>
</dbReference>
<sequence>MAGGRKQLRAASTGLKWQTFHTIKSHTAGRKPLPGPVTLMQLGITLLMHVCRKIVLLKPERKICIYTGVVFFASLICDFLPFPRSYFSRQDNFMNQYFIKLGWGWTLLVVAVFVYFTSRIYCCNDLVLIRKHMSRLLVGTLVWFCFTTLFEYIEIWTAECQVRGQGKKYKTKDLCKENGHKWMGFDISGDTFLLIYCCLIIMEEGKCIKGWERIGELIIRNDEFEDESPLKTLSEEQMSELKKSYEQYTQYVRLTFVLMTVLLLLWDVMLMATTLYFHNMVQKLVGNVFAVGVWFATYRLWYQVKLSPGLPGVGLFNYLDLQN</sequence>
<dbReference type="InterPro" id="IPR046401">
    <property type="entry name" value="FITM1/2"/>
</dbReference>
<dbReference type="PANTHER" id="PTHR23129:SF0">
    <property type="entry name" value="ACYL-COENZYME A DIPHOSPHATASE FITM2"/>
    <property type="match status" value="1"/>
</dbReference>
<evidence type="ECO:0000256" key="3">
    <source>
        <dbReference type="ARBA" id="ARBA00022801"/>
    </source>
</evidence>
<evidence type="ECO:0000256" key="6">
    <source>
        <dbReference type="ARBA" id="ARBA00023098"/>
    </source>
</evidence>
<name>A0ABM1BHY8_LIMPO</name>
<comment type="subcellular location">
    <subcellularLocation>
        <location evidence="1">Endoplasmic reticulum membrane</location>
        <topology evidence="1">Multi-pass membrane protein</topology>
    </subcellularLocation>
</comment>
<dbReference type="Proteomes" id="UP000694941">
    <property type="component" value="Unplaced"/>
</dbReference>
<proteinExistence type="inferred from homology"/>
<keyword evidence="2 8" id="KW-0812">Transmembrane</keyword>
<protein>
    <submittedName>
        <fullName evidence="10">FIT family protein CG10671-like</fullName>
    </submittedName>
</protein>
<gene>
    <name evidence="10" type="primary">LOC106466629</name>
</gene>
<evidence type="ECO:0000313" key="9">
    <source>
        <dbReference type="Proteomes" id="UP000694941"/>
    </source>
</evidence>
<accession>A0ABM1BHY8</accession>
<organism evidence="9 10">
    <name type="scientific">Limulus polyphemus</name>
    <name type="common">Atlantic horseshoe crab</name>
    <dbReference type="NCBI Taxonomy" id="6850"/>
    <lineage>
        <taxon>Eukaryota</taxon>
        <taxon>Metazoa</taxon>
        <taxon>Ecdysozoa</taxon>
        <taxon>Arthropoda</taxon>
        <taxon>Chelicerata</taxon>
        <taxon>Merostomata</taxon>
        <taxon>Xiphosura</taxon>
        <taxon>Limulidae</taxon>
        <taxon>Limulus</taxon>
    </lineage>
</organism>
<dbReference type="GeneID" id="106466629"/>
<feature type="transmembrane region" description="Helical" evidence="8">
    <location>
        <begin position="102"/>
        <end position="122"/>
    </location>
</feature>
<dbReference type="HAMAP" id="MF_03230">
    <property type="entry name" value="FITM2"/>
    <property type="match status" value="1"/>
</dbReference>
<feature type="transmembrane region" description="Helical" evidence="8">
    <location>
        <begin position="134"/>
        <end position="153"/>
    </location>
</feature>